<accession>A0A8S3ZLL2</accession>
<feature type="active site" description="Charge relay system" evidence="12 13">
    <location>
        <position position="81"/>
    </location>
</feature>
<dbReference type="GO" id="GO:0000139">
    <property type="term" value="C:Golgi membrane"/>
    <property type="evidence" value="ECO:0007669"/>
    <property type="project" value="TreeGrafter"/>
</dbReference>
<name>A0A8S3ZLL2_9EUPU</name>
<evidence type="ECO:0000313" key="17">
    <source>
        <dbReference type="Proteomes" id="UP000678393"/>
    </source>
</evidence>
<evidence type="ECO:0000256" key="3">
    <source>
        <dbReference type="ARBA" id="ARBA00022670"/>
    </source>
</evidence>
<evidence type="ECO:0000256" key="4">
    <source>
        <dbReference type="ARBA" id="ARBA00022685"/>
    </source>
</evidence>
<keyword evidence="4" id="KW-0165">Cleavage on pair of basic residues</keyword>
<dbReference type="Proteomes" id="UP000678393">
    <property type="component" value="Unassembled WGS sequence"/>
</dbReference>
<dbReference type="PANTHER" id="PTHR42884">
    <property type="entry name" value="PROPROTEIN CONVERTASE SUBTILISIN/KEXIN-RELATED"/>
    <property type="match status" value="1"/>
</dbReference>
<dbReference type="FunFam" id="3.40.50.200:FF:000001">
    <property type="entry name" value="Furin 2, isoform B"/>
    <property type="match status" value="1"/>
</dbReference>
<evidence type="ECO:0000256" key="14">
    <source>
        <dbReference type="SAM" id="MobiDB-lite"/>
    </source>
</evidence>
<dbReference type="InterPro" id="IPR023827">
    <property type="entry name" value="Peptidase_S8_Asp-AS"/>
</dbReference>
<feature type="active site" description="Charge relay system" evidence="12 13">
    <location>
        <position position="122"/>
    </location>
</feature>
<feature type="non-terminal residue" evidence="16">
    <location>
        <position position="1"/>
    </location>
</feature>
<organism evidence="16 17">
    <name type="scientific">Candidula unifasciata</name>
    <dbReference type="NCBI Taxonomy" id="100452"/>
    <lineage>
        <taxon>Eukaryota</taxon>
        <taxon>Metazoa</taxon>
        <taxon>Spiralia</taxon>
        <taxon>Lophotrochozoa</taxon>
        <taxon>Mollusca</taxon>
        <taxon>Gastropoda</taxon>
        <taxon>Heterobranchia</taxon>
        <taxon>Euthyneura</taxon>
        <taxon>Panpulmonata</taxon>
        <taxon>Eupulmonata</taxon>
        <taxon>Stylommatophora</taxon>
        <taxon>Helicina</taxon>
        <taxon>Helicoidea</taxon>
        <taxon>Geomitridae</taxon>
        <taxon>Candidula</taxon>
    </lineage>
</organism>
<evidence type="ECO:0000256" key="12">
    <source>
        <dbReference type="PIRSR" id="PIRSR615500-1"/>
    </source>
</evidence>
<feature type="compositionally biased region" description="Basic and acidic residues" evidence="14">
    <location>
        <begin position="110"/>
        <end position="120"/>
    </location>
</feature>
<dbReference type="InterPro" id="IPR002884">
    <property type="entry name" value="P_dom"/>
</dbReference>
<evidence type="ECO:0000259" key="15">
    <source>
        <dbReference type="PROSITE" id="PS51829"/>
    </source>
</evidence>
<keyword evidence="5" id="KW-0732">Signal</keyword>
<dbReference type="EMBL" id="CAJHNH020004084">
    <property type="protein sequence ID" value="CAG5130534.1"/>
    <property type="molecule type" value="Genomic_DNA"/>
</dbReference>
<evidence type="ECO:0000256" key="9">
    <source>
        <dbReference type="ARBA" id="ARBA00023145"/>
    </source>
</evidence>
<evidence type="ECO:0000256" key="2">
    <source>
        <dbReference type="ARBA" id="ARBA00005325"/>
    </source>
</evidence>
<evidence type="ECO:0000313" key="16">
    <source>
        <dbReference type="EMBL" id="CAG5130534.1"/>
    </source>
</evidence>
<dbReference type="Gene3D" id="2.60.120.260">
    <property type="entry name" value="Galactose-binding domain-like"/>
    <property type="match status" value="1"/>
</dbReference>
<dbReference type="SUPFAM" id="SSF49785">
    <property type="entry name" value="Galactose-binding domain-like"/>
    <property type="match status" value="1"/>
</dbReference>
<dbReference type="Pfam" id="PF00082">
    <property type="entry name" value="Peptidase_S8"/>
    <property type="match status" value="1"/>
</dbReference>
<dbReference type="AlphaFoldDB" id="A0A8S3ZLL2"/>
<keyword evidence="10" id="KW-1015">Disulfide bond</keyword>
<keyword evidence="11" id="KW-0325">Glycoprotein</keyword>
<dbReference type="PROSITE" id="PS00138">
    <property type="entry name" value="SUBTILASE_SER"/>
    <property type="match status" value="1"/>
</dbReference>
<dbReference type="PRINTS" id="PR00723">
    <property type="entry name" value="SUBTILISIN"/>
</dbReference>
<dbReference type="PANTHER" id="PTHR42884:SF14">
    <property type="entry name" value="NEUROENDOCRINE CONVERTASE 1"/>
    <property type="match status" value="1"/>
</dbReference>
<keyword evidence="17" id="KW-1185">Reference proteome</keyword>
<dbReference type="PROSITE" id="PS51829">
    <property type="entry name" value="P_HOMO_B"/>
    <property type="match status" value="1"/>
</dbReference>
<feature type="active site" description="Charge relay system" evidence="12 13">
    <location>
        <position position="296"/>
    </location>
</feature>
<evidence type="ECO:0000256" key="8">
    <source>
        <dbReference type="ARBA" id="ARBA00022837"/>
    </source>
</evidence>
<sequence length="530" mass="58346">VVFVEQQQQKFRVKRDIVDRDLARQIVASGGSLDDPEYPNEWYLTQGDQSNRRDDTKADLNVVAVWKRNITGAGSVVSVLDDGIEKDHPDLKDNYDPEASWDANDNDSDPSPRYDDTNENKHGTRCAGEIAMMANNKICGVGIAFNARIGGVRMLDGTVTDRIEGESLSKHLQHIHIYSSSWGPNDDGRTVEGPGRVTQRALEQGVQEGRGGLGSIFVWAGGNGGHNGDNCNADGYTSAPETISVGSTTQDGNIPYYCERCASTLTTAFSSGSSSERKVVSADLHSKCTDNHSGTSAAAPMAAGIYALMLEVNRNLTWRDVQHITVHTSRIGPLYKEKGWYRNGFGYCVNLAFGFGLMDALAIVKLADPKTWKRVGERRICRVAPVASSGFPRKFVSGESVEIEFRTDGCEGQENEVNFLEHIQAVVDIEHERRGNIYVQITSPSGVITPLMAERKNDNSKKGFKRWPLTSVHNWGENPKGTWRVVVADRGSNGLRGSVNNVTLILYGTKEQPEHQKNYLSKCPELDTYA</sequence>
<comment type="similarity">
    <text evidence="2">Belongs to the peptidase S8 family. Furin subfamily.</text>
</comment>
<feature type="domain" description="P/Homo B" evidence="15">
    <location>
        <begin position="374"/>
        <end position="512"/>
    </location>
</feature>
<dbReference type="GO" id="GO:0005802">
    <property type="term" value="C:trans-Golgi network"/>
    <property type="evidence" value="ECO:0007669"/>
    <property type="project" value="TreeGrafter"/>
</dbReference>
<dbReference type="InterPro" id="IPR034182">
    <property type="entry name" value="Kexin/furin"/>
</dbReference>
<dbReference type="OrthoDB" id="300641at2759"/>
<reference evidence="16" key="1">
    <citation type="submission" date="2021-04" db="EMBL/GenBank/DDBJ databases">
        <authorList>
            <consortium name="Molecular Ecology Group"/>
        </authorList>
    </citation>
    <scope>NUCLEOTIDE SEQUENCE</scope>
</reference>
<dbReference type="InterPro" id="IPR008979">
    <property type="entry name" value="Galactose-bd-like_sf"/>
</dbReference>
<dbReference type="InterPro" id="IPR036852">
    <property type="entry name" value="Peptidase_S8/S53_dom_sf"/>
</dbReference>
<evidence type="ECO:0000256" key="13">
    <source>
        <dbReference type="PROSITE-ProRule" id="PRU01240"/>
    </source>
</evidence>
<dbReference type="PROSITE" id="PS00137">
    <property type="entry name" value="SUBTILASE_HIS"/>
    <property type="match status" value="1"/>
</dbReference>
<feature type="region of interest" description="Disordered" evidence="14">
    <location>
        <begin position="30"/>
        <end position="55"/>
    </location>
</feature>
<dbReference type="InterPro" id="IPR022398">
    <property type="entry name" value="Peptidase_S8_His-AS"/>
</dbReference>
<dbReference type="InterPro" id="IPR023828">
    <property type="entry name" value="Peptidase_S8_Ser-AS"/>
</dbReference>
<dbReference type="InterPro" id="IPR015500">
    <property type="entry name" value="Peptidase_S8_subtilisin-rel"/>
</dbReference>
<feature type="region of interest" description="Disordered" evidence="14">
    <location>
        <begin position="88"/>
        <end position="120"/>
    </location>
</feature>
<proteinExistence type="inferred from homology"/>
<dbReference type="GO" id="GO:0016485">
    <property type="term" value="P:protein processing"/>
    <property type="evidence" value="ECO:0007669"/>
    <property type="project" value="TreeGrafter"/>
</dbReference>
<dbReference type="InterPro" id="IPR000209">
    <property type="entry name" value="Peptidase_S8/S53_dom"/>
</dbReference>
<protein>
    <recommendedName>
        <fullName evidence="15">P/Homo B domain-containing protein</fullName>
    </recommendedName>
</protein>
<evidence type="ECO:0000256" key="1">
    <source>
        <dbReference type="ARBA" id="ARBA00001913"/>
    </source>
</evidence>
<evidence type="ECO:0000256" key="6">
    <source>
        <dbReference type="ARBA" id="ARBA00022801"/>
    </source>
</evidence>
<evidence type="ECO:0000256" key="11">
    <source>
        <dbReference type="ARBA" id="ARBA00023180"/>
    </source>
</evidence>
<dbReference type="PROSITE" id="PS51892">
    <property type="entry name" value="SUBTILASE"/>
    <property type="match status" value="1"/>
</dbReference>
<gene>
    <name evidence="16" type="ORF">CUNI_LOCUS16092</name>
</gene>
<dbReference type="FunFam" id="2.60.120.260:FF:000006">
    <property type="entry name" value="Proprotein convertase subtilisin/kexin type 5"/>
    <property type="match status" value="1"/>
</dbReference>
<keyword evidence="9" id="KW-0865">Zymogen</keyword>
<keyword evidence="3 13" id="KW-0645">Protease</keyword>
<dbReference type="SUPFAM" id="SSF52743">
    <property type="entry name" value="Subtilisin-like"/>
    <property type="match status" value="1"/>
</dbReference>
<dbReference type="GO" id="GO:0004252">
    <property type="term" value="F:serine-type endopeptidase activity"/>
    <property type="evidence" value="ECO:0007669"/>
    <property type="project" value="UniProtKB-UniRule"/>
</dbReference>
<dbReference type="PROSITE" id="PS00136">
    <property type="entry name" value="SUBTILASE_ASP"/>
    <property type="match status" value="1"/>
</dbReference>
<evidence type="ECO:0000256" key="5">
    <source>
        <dbReference type="ARBA" id="ARBA00022729"/>
    </source>
</evidence>
<comment type="caution">
    <text evidence="16">The sequence shown here is derived from an EMBL/GenBank/DDBJ whole genome shotgun (WGS) entry which is preliminary data.</text>
</comment>
<dbReference type="Gene3D" id="3.40.50.200">
    <property type="entry name" value="Peptidase S8/S53 domain"/>
    <property type="match status" value="1"/>
</dbReference>
<dbReference type="CDD" id="cd04059">
    <property type="entry name" value="Peptidases_S8_Protein_convertases_Kexins_Furin-like"/>
    <property type="match status" value="1"/>
</dbReference>
<keyword evidence="8" id="KW-0106">Calcium</keyword>
<comment type="cofactor">
    <cofactor evidence="1">
        <name>Ca(2+)</name>
        <dbReference type="ChEBI" id="CHEBI:29108"/>
    </cofactor>
</comment>
<evidence type="ECO:0000256" key="7">
    <source>
        <dbReference type="ARBA" id="ARBA00022825"/>
    </source>
</evidence>
<dbReference type="Pfam" id="PF01483">
    <property type="entry name" value="P_proprotein"/>
    <property type="match status" value="1"/>
</dbReference>
<feature type="non-terminal residue" evidence="16">
    <location>
        <position position="530"/>
    </location>
</feature>
<keyword evidence="6 13" id="KW-0378">Hydrolase</keyword>
<evidence type="ECO:0000256" key="10">
    <source>
        <dbReference type="ARBA" id="ARBA00023157"/>
    </source>
</evidence>
<keyword evidence="7 13" id="KW-0720">Serine protease</keyword>